<keyword evidence="3" id="KW-1003">Cell membrane</keyword>
<dbReference type="RefSeq" id="WP_063709243.1">
    <property type="nucleotide sequence ID" value="NZ_LUUB01000132.1"/>
</dbReference>
<dbReference type="InterPro" id="IPR035906">
    <property type="entry name" value="MetI-like_sf"/>
</dbReference>
<dbReference type="Gene3D" id="1.10.3720.10">
    <property type="entry name" value="MetI-like"/>
    <property type="match status" value="1"/>
</dbReference>
<comment type="subcellular location">
    <subcellularLocation>
        <location evidence="1 7">Cell membrane</location>
        <topology evidence="1 7">Multi-pass membrane protein</topology>
    </subcellularLocation>
</comment>
<feature type="transmembrane region" description="Helical" evidence="7">
    <location>
        <begin position="277"/>
        <end position="299"/>
    </location>
</feature>
<evidence type="ECO:0000256" key="6">
    <source>
        <dbReference type="ARBA" id="ARBA00023136"/>
    </source>
</evidence>
<sequence>MTTLTVAKPRTRPLISWRVRKLLIGYSYLVPAALCMLATVVVPILLAIKMSLYADILYKPQDYRFIGLGNYLRLVEDPVFWLTLRNSVVWVFGSVLLQFLLGFAAALLLQQAFTGRALVRTLTLLPWIIPGVVVGLIWEWLYQPNYGVINDLLIRVGLMQERVAWLSSPDLAMAAVVFTNVWRGIPFFAIMLLAGLQAVPDELYEAAHVDGAGVFARFWHITLPLLRPIIVVATATRIIWTFNYADLIFVMTGGGPANATQITSTYTLLQAYSSLDFGYAGALSVVLLLVMLAFTWLYLRTTKGLEDTE</sequence>
<dbReference type="AlphaFoldDB" id="A0A176Y7X0"/>
<dbReference type="SUPFAM" id="SSF161098">
    <property type="entry name" value="MetI-like"/>
    <property type="match status" value="1"/>
</dbReference>
<dbReference type="PANTHER" id="PTHR43005:SF1">
    <property type="entry name" value="SPERMIDINE_PUTRESCINE TRANSPORT SYSTEM PERMEASE PROTEIN"/>
    <property type="match status" value="1"/>
</dbReference>
<dbReference type="InterPro" id="IPR000515">
    <property type="entry name" value="MetI-like"/>
</dbReference>
<dbReference type="CDD" id="cd06261">
    <property type="entry name" value="TM_PBP2"/>
    <property type="match status" value="1"/>
</dbReference>
<evidence type="ECO:0000313" key="10">
    <source>
        <dbReference type="Proteomes" id="UP000076959"/>
    </source>
</evidence>
<dbReference type="Proteomes" id="UP000076959">
    <property type="component" value="Unassembled WGS sequence"/>
</dbReference>
<evidence type="ECO:0000256" key="1">
    <source>
        <dbReference type="ARBA" id="ARBA00004651"/>
    </source>
</evidence>
<feature type="transmembrane region" description="Helical" evidence="7">
    <location>
        <begin position="22"/>
        <end position="48"/>
    </location>
</feature>
<dbReference type="GO" id="GO:0005886">
    <property type="term" value="C:plasma membrane"/>
    <property type="evidence" value="ECO:0007669"/>
    <property type="project" value="UniProtKB-SubCell"/>
</dbReference>
<evidence type="ECO:0000256" key="2">
    <source>
        <dbReference type="ARBA" id="ARBA00022448"/>
    </source>
</evidence>
<dbReference type="Pfam" id="PF00528">
    <property type="entry name" value="BPD_transp_1"/>
    <property type="match status" value="1"/>
</dbReference>
<gene>
    <name evidence="9" type="ORF">AYJ54_37015</name>
</gene>
<protein>
    <recommendedName>
        <fullName evidence="8">ABC transmembrane type-1 domain-containing protein</fullName>
    </recommendedName>
</protein>
<dbReference type="STRING" id="1505087.AYJ54_37015"/>
<organism evidence="9 10">
    <name type="scientific">Bradyrhizobium centrolobii</name>
    <dbReference type="NCBI Taxonomy" id="1505087"/>
    <lineage>
        <taxon>Bacteria</taxon>
        <taxon>Pseudomonadati</taxon>
        <taxon>Pseudomonadota</taxon>
        <taxon>Alphaproteobacteria</taxon>
        <taxon>Hyphomicrobiales</taxon>
        <taxon>Nitrobacteraceae</taxon>
        <taxon>Bradyrhizobium</taxon>
    </lineage>
</organism>
<dbReference type="EMBL" id="LUUB01000132">
    <property type="protein sequence ID" value="OAE96196.1"/>
    <property type="molecule type" value="Genomic_DNA"/>
</dbReference>
<keyword evidence="6 7" id="KW-0472">Membrane</keyword>
<evidence type="ECO:0000256" key="4">
    <source>
        <dbReference type="ARBA" id="ARBA00022692"/>
    </source>
</evidence>
<dbReference type="PROSITE" id="PS50928">
    <property type="entry name" value="ABC_TM1"/>
    <property type="match status" value="1"/>
</dbReference>
<name>A0A176Y7X0_9BRAD</name>
<evidence type="ECO:0000259" key="8">
    <source>
        <dbReference type="PROSITE" id="PS50928"/>
    </source>
</evidence>
<dbReference type="GO" id="GO:0055085">
    <property type="term" value="P:transmembrane transport"/>
    <property type="evidence" value="ECO:0007669"/>
    <property type="project" value="InterPro"/>
</dbReference>
<accession>A0A176Y7X0</accession>
<feature type="domain" description="ABC transmembrane type-1" evidence="8">
    <location>
        <begin position="84"/>
        <end position="298"/>
    </location>
</feature>
<keyword evidence="10" id="KW-1185">Reference proteome</keyword>
<feature type="transmembrane region" description="Helical" evidence="7">
    <location>
        <begin position="171"/>
        <end position="194"/>
    </location>
</feature>
<keyword evidence="4 7" id="KW-0812">Transmembrane</keyword>
<comment type="caution">
    <text evidence="9">The sequence shown here is derived from an EMBL/GenBank/DDBJ whole genome shotgun (WGS) entry which is preliminary data.</text>
</comment>
<evidence type="ECO:0000256" key="3">
    <source>
        <dbReference type="ARBA" id="ARBA00022475"/>
    </source>
</evidence>
<feature type="transmembrane region" description="Helical" evidence="7">
    <location>
        <begin position="88"/>
        <end position="109"/>
    </location>
</feature>
<reference evidence="9 10" key="1">
    <citation type="submission" date="2016-03" db="EMBL/GenBank/DDBJ databases">
        <title>Draft Genome Sequence of the Strain BR 10245 (Bradyrhizobium sp.) isolated from nodules of Centrolobium paraense.</title>
        <authorList>
            <person name="Simoes-Araujo J.L.Sr."/>
            <person name="Barauna A.C."/>
            <person name="Silva K."/>
            <person name="Zilli J.E."/>
        </authorList>
    </citation>
    <scope>NUCLEOTIDE SEQUENCE [LARGE SCALE GENOMIC DNA]</scope>
    <source>
        <strain evidence="9 10">BR 10245</strain>
    </source>
</reference>
<dbReference type="OrthoDB" id="7375219at2"/>
<evidence type="ECO:0000256" key="7">
    <source>
        <dbReference type="RuleBase" id="RU363032"/>
    </source>
</evidence>
<proteinExistence type="inferred from homology"/>
<feature type="transmembrane region" description="Helical" evidence="7">
    <location>
        <begin position="121"/>
        <end position="141"/>
    </location>
</feature>
<keyword evidence="5 7" id="KW-1133">Transmembrane helix</keyword>
<evidence type="ECO:0000256" key="5">
    <source>
        <dbReference type="ARBA" id="ARBA00022989"/>
    </source>
</evidence>
<evidence type="ECO:0000313" key="9">
    <source>
        <dbReference type="EMBL" id="OAE96196.1"/>
    </source>
</evidence>
<comment type="similarity">
    <text evidence="7">Belongs to the binding-protein-dependent transport system permease family.</text>
</comment>
<dbReference type="PANTHER" id="PTHR43005">
    <property type="entry name" value="BLR7065 PROTEIN"/>
    <property type="match status" value="1"/>
</dbReference>
<keyword evidence="2 7" id="KW-0813">Transport</keyword>